<proteinExistence type="predicted"/>
<protein>
    <submittedName>
        <fullName evidence="1">Metal binding domain of Ada</fullName>
    </submittedName>
</protein>
<reference evidence="1" key="1">
    <citation type="journal article" date="2021" name="Proc. Natl. Acad. Sci. U.S.A.">
        <title>A Catalog of Tens of Thousands of Viruses from Human Metagenomes Reveals Hidden Associations with Chronic Diseases.</title>
        <authorList>
            <person name="Tisza M.J."/>
            <person name="Buck C.B."/>
        </authorList>
    </citation>
    <scope>NUCLEOTIDE SEQUENCE</scope>
    <source>
        <strain evidence="1">CtnsL8</strain>
    </source>
</reference>
<accession>A0A8S5PP91</accession>
<dbReference type="EMBL" id="BK015467">
    <property type="protein sequence ID" value="DAE08323.1"/>
    <property type="molecule type" value="Genomic_DNA"/>
</dbReference>
<evidence type="ECO:0000313" key="1">
    <source>
        <dbReference type="EMBL" id="DAE08323.1"/>
    </source>
</evidence>
<dbReference type="PROSITE" id="PS51257">
    <property type="entry name" value="PROKAR_LIPOPROTEIN"/>
    <property type="match status" value="1"/>
</dbReference>
<sequence>MQTKFRLAVASVLLAIPTLVTFSTGCKQKANCNNIQGGQSVYICTGPKAYTYHKSSDCSGLNRCSGSVISVSLSKAKQMGRRPCKKCY</sequence>
<organism evidence="1">
    <name type="scientific">Siphoviridae sp. ctnsL8</name>
    <dbReference type="NCBI Taxonomy" id="2825666"/>
    <lineage>
        <taxon>Viruses</taxon>
        <taxon>Duplodnaviria</taxon>
        <taxon>Heunggongvirae</taxon>
        <taxon>Uroviricota</taxon>
        <taxon>Caudoviricetes</taxon>
    </lineage>
</organism>
<name>A0A8S5PP91_9CAUD</name>